<reference evidence="2 3" key="1">
    <citation type="submission" date="2015-09" db="EMBL/GenBank/DDBJ databases">
        <authorList>
            <consortium name="Pathogen Informatics"/>
            <person name="Wu L."/>
            <person name="Ma J."/>
        </authorList>
    </citation>
    <scope>NUCLEOTIDE SEQUENCE [LARGE SCALE GENOMIC DNA]</scope>
    <source>
        <strain evidence="2 3">2789STDY5834858</strain>
    </source>
</reference>
<gene>
    <name evidence="2" type="ORF">ERS852473_02055</name>
</gene>
<dbReference type="Pfam" id="PF07963">
    <property type="entry name" value="N_methyl"/>
    <property type="match status" value="1"/>
</dbReference>
<name>A0ABP2AX39_SARVE</name>
<dbReference type="InterPro" id="IPR012902">
    <property type="entry name" value="N_methyl_site"/>
</dbReference>
<evidence type="ECO:0000313" key="2">
    <source>
        <dbReference type="EMBL" id="CUO15259.1"/>
    </source>
</evidence>
<keyword evidence="1" id="KW-1133">Transmembrane helix</keyword>
<proteinExistence type="predicted"/>
<dbReference type="Proteomes" id="UP000095488">
    <property type="component" value="Unassembled WGS sequence"/>
</dbReference>
<comment type="caution">
    <text evidence="2">The sequence shown here is derived from an EMBL/GenBank/DDBJ whole genome shotgun (WGS) entry which is preliminary data.</text>
</comment>
<dbReference type="NCBIfam" id="TIGR02532">
    <property type="entry name" value="IV_pilin_GFxxxE"/>
    <property type="match status" value="1"/>
</dbReference>
<dbReference type="SUPFAM" id="SSF54523">
    <property type="entry name" value="Pili subunits"/>
    <property type="match status" value="1"/>
</dbReference>
<evidence type="ECO:0000256" key="1">
    <source>
        <dbReference type="SAM" id="Phobius"/>
    </source>
</evidence>
<feature type="transmembrane region" description="Helical" evidence="1">
    <location>
        <begin position="12"/>
        <end position="33"/>
    </location>
</feature>
<dbReference type="PROSITE" id="PS00409">
    <property type="entry name" value="PROKAR_NTER_METHYL"/>
    <property type="match status" value="1"/>
</dbReference>
<keyword evidence="1" id="KW-0472">Membrane</keyword>
<keyword evidence="3" id="KW-1185">Reference proteome</keyword>
<accession>A0ABP2AX39</accession>
<dbReference type="InterPro" id="IPR045584">
    <property type="entry name" value="Pilin-like"/>
</dbReference>
<sequence>MKNINLIKRKKGFTLVELMVVLAIIATMTFIAVPNFTSIKTSVNEKVDKQSCEAIKRIITTFVIDETIDASKQTVNLTYNATGENKGINGLDKNSDKIKTLNSALNDVKPPRSNNDELYKISVNKGGSNIVVSVGNICTD</sequence>
<organism evidence="2 3">
    <name type="scientific">Sarcina ventriculi</name>
    <name type="common">Clostridium ventriculi</name>
    <dbReference type="NCBI Taxonomy" id="1267"/>
    <lineage>
        <taxon>Bacteria</taxon>
        <taxon>Bacillati</taxon>
        <taxon>Bacillota</taxon>
        <taxon>Clostridia</taxon>
        <taxon>Eubacteriales</taxon>
        <taxon>Clostridiaceae</taxon>
        <taxon>Sarcina</taxon>
    </lineage>
</organism>
<dbReference type="RefSeq" id="WP_055260059.1">
    <property type="nucleotide sequence ID" value="NZ_BCMV01000016.1"/>
</dbReference>
<dbReference type="EMBL" id="CYZR01000007">
    <property type="protein sequence ID" value="CUO15259.1"/>
    <property type="molecule type" value="Genomic_DNA"/>
</dbReference>
<evidence type="ECO:0000313" key="3">
    <source>
        <dbReference type="Proteomes" id="UP000095488"/>
    </source>
</evidence>
<protein>
    <submittedName>
        <fullName evidence="2">Major pilin subunit</fullName>
    </submittedName>
</protein>
<dbReference type="Gene3D" id="3.30.700.10">
    <property type="entry name" value="Glycoprotein, Type 4 Pilin"/>
    <property type="match status" value="1"/>
</dbReference>
<keyword evidence="1" id="KW-0812">Transmembrane</keyword>